<dbReference type="EMBL" id="KV453913">
    <property type="protein sequence ID" value="ODV78472.1"/>
    <property type="molecule type" value="Genomic_DNA"/>
</dbReference>
<evidence type="ECO:0000313" key="1">
    <source>
        <dbReference type="EMBL" id="ODV78472.1"/>
    </source>
</evidence>
<proteinExistence type="predicted"/>
<dbReference type="RefSeq" id="XP_020063594.1">
    <property type="nucleotide sequence ID" value="XM_020207845.1"/>
</dbReference>
<reference evidence="2" key="1">
    <citation type="submission" date="2016-05" db="EMBL/GenBank/DDBJ databases">
        <title>Comparative genomics of biotechnologically important yeasts.</title>
        <authorList>
            <consortium name="DOE Joint Genome Institute"/>
            <person name="Riley R."/>
            <person name="Haridas S."/>
            <person name="Wolfe K.H."/>
            <person name="Lopes M.R."/>
            <person name="Hittinger C.T."/>
            <person name="Goker M."/>
            <person name="Salamov A."/>
            <person name="Wisecaver J."/>
            <person name="Long T.M."/>
            <person name="Aerts A.L."/>
            <person name="Barry K."/>
            <person name="Choi C."/>
            <person name="Clum A."/>
            <person name="Coughlan A.Y."/>
            <person name="Deshpande S."/>
            <person name="Douglass A.P."/>
            <person name="Hanson S.J."/>
            <person name="Klenk H.-P."/>
            <person name="Labutti K."/>
            <person name="Lapidus A."/>
            <person name="Lindquist E."/>
            <person name="Lipzen A."/>
            <person name="Meier-Kolthoff J.P."/>
            <person name="Ohm R.A."/>
            <person name="Otillar R.P."/>
            <person name="Pangilinan J."/>
            <person name="Peng Y."/>
            <person name="Rokas A."/>
            <person name="Rosa C.A."/>
            <person name="Scheuner C."/>
            <person name="Sibirny A.A."/>
            <person name="Slot J.C."/>
            <person name="Stielow J.B."/>
            <person name="Sun H."/>
            <person name="Kurtzman C.P."/>
            <person name="Blackwell M."/>
            <person name="Grigoriev I.V."/>
            <person name="Jeffries T.W."/>
        </authorList>
    </citation>
    <scope>NUCLEOTIDE SEQUENCE [LARGE SCALE GENOMIC DNA]</scope>
    <source>
        <strain evidence="2">NRRL Y-17324</strain>
    </source>
</reference>
<dbReference type="Proteomes" id="UP000094285">
    <property type="component" value="Unassembled WGS sequence"/>
</dbReference>
<sequence>MSIARAKKIDQSTMRRLAISYRLPPLSVQVNLICQAGFASEMQVSQTAITIAPEKTL</sequence>
<keyword evidence="2" id="KW-1185">Reference proteome</keyword>
<protein>
    <submittedName>
        <fullName evidence="1">Uncharacterized protein</fullName>
    </submittedName>
</protein>
<dbReference type="AlphaFoldDB" id="A0A1E4SGD0"/>
<dbReference type="GeneID" id="30981982"/>
<gene>
    <name evidence="1" type="ORF">CANTADRAFT_266713</name>
</gene>
<accession>A0A1E4SGD0</accession>
<name>A0A1E4SGD0_9ASCO</name>
<evidence type="ECO:0000313" key="2">
    <source>
        <dbReference type="Proteomes" id="UP000094285"/>
    </source>
</evidence>
<organism evidence="1 2">
    <name type="scientific">Suhomyces tanzawaensis NRRL Y-17324</name>
    <dbReference type="NCBI Taxonomy" id="984487"/>
    <lineage>
        <taxon>Eukaryota</taxon>
        <taxon>Fungi</taxon>
        <taxon>Dikarya</taxon>
        <taxon>Ascomycota</taxon>
        <taxon>Saccharomycotina</taxon>
        <taxon>Pichiomycetes</taxon>
        <taxon>Debaryomycetaceae</taxon>
        <taxon>Suhomyces</taxon>
    </lineage>
</organism>